<keyword evidence="2" id="KW-1185">Reference proteome</keyword>
<comment type="caution">
    <text evidence="1">The sequence shown here is derived from an EMBL/GenBank/DDBJ whole genome shotgun (WGS) entry which is preliminary data.</text>
</comment>
<dbReference type="Proteomes" id="UP001177021">
    <property type="component" value="Unassembled WGS sequence"/>
</dbReference>
<reference evidence="1" key="1">
    <citation type="submission" date="2023-10" db="EMBL/GenBank/DDBJ databases">
        <authorList>
            <person name="Rodriguez Cubillos JULIANA M."/>
            <person name="De Vega J."/>
        </authorList>
    </citation>
    <scope>NUCLEOTIDE SEQUENCE</scope>
</reference>
<accession>A0ACB0KI93</accession>
<proteinExistence type="predicted"/>
<name>A0ACB0KI93_TRIPR</name>
<protein>
    <submittedName>
        <fullName evidence="1">Uncharacterized protein</fullName>
    </submittedName>
</protein>
<evidence type="ECO:0000313" key="2">
    <source>
        <dbReference type="Proteomes" id="UP001177021"/>
    </source>
</evidence>
<gene>
    <name evidence="1" type="ORF">MILVUS5_LOCUS22903</name>
</gene>
<dbReference type="EMBL" id="CASHSV030000206">
    <property type="protein sequence ID" value="CAJ2656079.1"/>
    <property type="molecule type" value="Genomic_DNA"/>
</dbReference>
<organism evidence="1 2">
    <name type="scientific">Trifolium pratense</name>
    <name type="common">Red clover</name>
    <dbReference type="NCBI Taxonomy" id="57577"/>
    <lineage>
        <taxon>Eukaryota</taxon>
        <taxon>Viridiplantae</taxon>
        <taxon>Streptophyta</taxon>
        <taxon>Embryophyta</taxon>
        <taxon>Tracheophyta</taxon>
        <taxon>Spermatophyta</taxon>
        <taxon>Magnoliopsida</taxon>
        <taxon>eudicotyledons</taxon>
        <taxon>Gunneridae</taxon>
        <taxon>Pentapetalae</taxon>
        <taxon>rosids</taxon>
        <taxon>fabids</taxon>
        <taxon>Fabales</taxon>
        <taxon>Fabaceae</taxon>
        <taxon>Papilionoideae</taxon>
        <taxon>50 kb inversion clade</taxon>
        <taxon>NPAAA clade</taxon>
        <taxon>Hologalegina</taxon>
        <taxon>IRL clade</taxon>
        <taxon>Trifolieae</taxon>
        <taxon>Trifolium</taxon>
    </lineage>
</organism>
<evidence type="ECO:0000313" key="1">
    <source>
        <dbReference type="EMBL" id="CAJ2656079.1"/>
    </source>
</evidence>
<sequence>MAYLSSGASQIIYARQYRHSESNAMVARTSNLEMRQLWDCGINHRIPKHQLNLWAIAGIKKKMFVNKIVTKSLSEHLVYSKGFIGIDKSIAHLESLLQKESKKVRVIGICGMAGIGKTTIAEEIFSQNRSKYDGGCFSPKVSEELGRHGMKPLQENLFSTLLAEDVKIDTPNRLSSDIKRRIGQMKVLIVLDDVKDTDQLEMLFGTLDWFRSDSRIIVTTRDKQVLIANQVDDIYEVGVLSSNEALELFNLNAFERNNQLEMEYYELSKKFVNYARGIPLALKILGHLLRGKDKQVWESMLDKLKREPIKMFGVLHSNEE</sequence>